<gene>
    <name evidence="4" type="primary">PAP7</name>
    <name evidence="4" type="ORF">FAES_pFAES01016</name>
</gene>
<dbReference type="KEGG" id="fae:FAES_pFAES01016"/>
<evidence type="ECO:0000313" key="5">
    <source>
        <dbReference type="Proteomes" id="UP000011058"/>
    </source>
</evidence>
<keyword evidence="2 4" id="KW-0378">Hydrolase</keyword>
<protein>
    <submittedName>
        <fullName evidence="4">Acid phosphatase</fullName>
        <ecNumber evidence="4">3.1.3.2</ecNumber>
    </submittedName>
</protein>
<dbReference type="GO" id="GO:0003993">
    <property type="term" value="F:acid phosphatase activity"/>
    <property type="evidence" value="ECO:0007669"/>
    <property type="project" value="UniProtKB-EC"/>
</dbReference>
<keyword evidence="5" id="KW-1185">Reference proteome</keyword>
<name>I0KHA7_9BACT</name>
<organism evidence="4 5">
    <name type="scientific">Fibrella aestuarina BUZ 2</name>
    <dbReference type="NCBI Taxonomy" id="1166018"/>
    <lineage>
        <taxon>Bacteria</taxon>
        <taxon>Pseudomonadati</taxon>
        <taxon>Bacteroidota</taxon>
        <taxon>Cytophagia</taxon>
        <taxon>Cytophagales</taxon>
        <taxon>Spirosomataceae</taxon>
        <taxon>Fibrella</taxon>
    </lineage>
</organism>
<accession>I0KHA7</accession>
<dbReference type="EC" id="3.1.3.2" evidence="4"/>
<dbReference type="InterPro" id="IPR051558">
    <property type="entry name" value="Metallophosphoesterase_PAP"/>
</dbReference>
<evidence type="ECO:0000256" key="2">
    <source>
        <dbReference type="ARBA" id="ARBA00022801"/>
    </source>
</evidence>
<dbReference type="Pfam" id="PF00149">
    <property type="entry name" value="Metallophos"/>
    <property type="match status" value="1"/>
</dbReference>
<evidence type="ECO:0000259" key="3">
    <source>
        <dbReference type="Pfam" id="PF00149"/>
    </source>
</evidence>
<evidence type="ECO:0000313" key="4">
    <source>
        <dbReference type="EMBL" id="CCH03510.1"/>
    </source>
</evidence>
<evidence type="ECO:0000256" key="1">
    <source>
        <dbReference type="ARBA" id="ARBA00022729"/>
    </source>
</evidence>
<dbReference type="Gene3D" id="3.60.21.10">
    <property type="match status" value="1"/>
</dbReference>
<dbReference type="InterPro" id="IPR004843">
    <property type="entry name" value="Calcineurin-like_PHP"/>
</dbReference>
<proteinExistence type="predicted"/>
<dbReference type="eggNOG" id="COG1409">
    <property type="taxonomic scope" value="Bacteria"/>
</dbReference>
<keyword evidence="4" id="KW-0614">Plasmid</keyword>
<dbReference type="HOGENOM" id="CLU_043332_1_1_10"/>
<geneLocation type="plasmid" evidence="4 5">
    <name>pFAES01</name>
</geneLocation>
<dbReference type="AlphaFoldDB" id="I0KHA7"/>
<dbReference type="PANTHER" id="PTHR10161">
    <property type="entry name" value="TARTRATE-RESISTANT ACID PHOSPHATASE TYPE 5"/>
    <property type="match status" value="1"/>
</dbReference>
<dbReference type="SUPFAM" id="SSF56300">
    <property type="entry name" value="Metallo-dependent phosphatases"/>
    <property type="match status" value="1"/>
</dbReference>
<dbReference type="EMBL" id="HE796684">
    <property type="protein sequence ID" value="CCH03510.1"/>
    <property type="molecule type" value="Genomic_DNA"/>
</dbReference>
<feature type="domain" description="Calcineurin-like phosphoesterase" evidence="3">
    <location>
        <begin position="51"/>
        <end position="257"/>
    </location>
</feature>
<sequence length="327" mass="36077">MINFMPTCICKRSSVFIWLVWIGLVTSTCRSPTTESPIPTPTVRVLPQSITFFALADWGVGGLFHQQAVADQLNQFAGSLSPSFLVFAGDNFYTDGVQSISDPKWQLNFERVYTGSYLPQAFAMALGNHDYQGNVQAQLDYGLKHPRWQLPDRYYTKVFANNGVTVRLVILDTNPFLTIYRQNPATYPDILQNTDRQLRWADSVLTHSKETCTIVVGHHPVYSAGADHGDQPELIDRLLPLLQKHKAPVYLSGHSHTLQHLPVGLTDFIISGGGGAPLGSIADSTRCAFGRASGGFAVVSVNADSLRLSFVNSSGQVLYQYGKRLIQ</sequence>
<dbReference type="Proteomes" id="UP000011058">
    <property type="component" value="Plasmid pFAES01"/>
</dbReference>
<dbReference type="InterPro" id="IPR029052">
    <property type="entry name" value="Metallo-depent_PP-like"/>
</dbReference>
<keyword evidence="1" id="KW-0732">Signal</keyword>
<dbReference type="PANTHER" id="PTHR10161:SF14">
    <property type="entry name" value="TARTRATE-RESISTANT ACID PHOSPHATASE TYPE 5"/>
    <property type="match status" value="1"/>
</dbReference>
<reference evidence="4 5" key="1">
    <citation type="journal article" date="2012" name="J. Bacteriol.">
        <title>Genome Sequence of Fibrella aestuarina BUZ 2T, a Filamentous Marine Bacterium.</title>
        <authorList>
            <person name="Filippini M."/>
            <person name="Qi W."/>
            <person name="Blom J."/>
            <person name="Goesmann A."/>
            <person name="Smits T.H."/>
            <person name="Bagheri H.C."/>
        </authorList>
    </citation>
    <scope>NUCLEOTIDE SEQUENCE [LARGE SCALE GENOMIC DNA]</scope>
    <source>
        <strain evidence="5">BUZ 2T</strain>
        <plasmid evidence="4 5">pFAES01</plasmid>
    </source>
</reference>